<dbReference type="GO" id="GO:0009307">
    <property type="term" value="P:DNA restriction-modification system"/>
    <property type="evidence" value="ECO:0007669"/>
    <property type="project" value="InterPro"/>
</dbReference>
<evidence type="ECO:0000259" key="4">
    <source>
        <dbReference type="Pfam" id="PF09126"/>
    </source>
</evidence>
<evidence type="ECO:0000313" key="5">
    <source>
        <dbReference type="EMBL" id="GGZ50178.1"/>
    </source>
</evidence>
<dbReference type="InterPro" id="IPR037057">
    <property type="entry name" value="DNA_rep_MutH/T2_RE_sf"/>
</dbReference>
<evidence type="ECO:0000256" key="2">
    <source>
        <dbReference type="ARBA" id="ARBA00022759"/>
    </source>
</evidence>
<keyword evidence="6" id="KW-1185">Reference proteome</keyword>
<sequence>MHFGTQVEIAIQREFGFRDGTDMDYRIAGVDVDCKYSQQFGGWTIPPEARGHLCLLVWADDYTSRWSVGLLRVRKEWLNLCTEVTSPSPRSAANCGPRPPRETLWLPRQYFPCLRPRAGHEH</sequence>
<keyword evidence="3" id="KW-0378">Hydrolase</keyword>
<feature type="domain" description="Type II restriction enzyme NaeI" evidence="4">
    <location>
        <begin position="2"/>
        <end position="82"/>
    </location>
</feature>
<dbReference type="GO" id="GO:0009036">
    <property type="term" value="F:type II site-specific deoxyribonuclease activity"/>
    <property type="evidence" value="ECO:0007669"/>
    <property type="project" value="InterPro"/>
</dbReference>
<dbReference type="InterPro" id="IPR015210">
    <property type="entry name" value="NaeI"/>
</dbReference>
<dbReference type="Pfam" id="PF09126">
    <property type="entry name" value="NaeI"/>
    <property type="match status" value="1"/>
</dbReference>
<accession>A0A918QHF0</accession>
<evidence type="ECO:0000313" key="6">
    <source>
        <dbReference type="Proteomes" id="UP000630936"/>
    </source>
</evidence>
<dbReference type="GO" id="GO:0003677">
    <property type="term" value="F:DNA binding"/>
    <property type="evidence" value="ECO:0007669"/>
    <property type="project" value="InterPro"/>
</dbReference>
<dbReference type="Gene3D" id="3.40.600.10">
    <property type="entry name" value="DNA mismatch repair MutH/Restriction endonuclease, type II"/>
    <property type="match status" value="1"/>
</dbReference>
<dbReference type="InterPro" id="IPR011335">
    <property type="entry name" value="Restrct_endonuc-II-like"/>
</dbReference>
<evidence type="ECO:0000256" key="1">
    <source>
        <dbReference type="ARBA" id="ARBA00022722"/>
    </source>
</evidence>
<organism evidence="5 6">
    <name type="scientific">Streptomyces inusitatus</name>
    <dbReference type="NCBI Taxonomy" id="68221"/>
    <lineage>
        <taxon>Bacteria</taxon>
        <taxon>Bacillati</taxon>
        <taxon>Actinomycetota</taxon>
        <taxon>Actinomycetes</taxon>
        <taxon>Kitasatosporales</taxon>
        <taxon>Streptomycetaceae</taxon>
        <taxon>Streptomyces</taxon>
    </lineage>
</organism>
<name>A0A918QHF0_9ACTN</name>
<keyword evidence="1" id="KW-0540">Nuclease</keyword>
<dbReference type="EMBL" id="BMWG01000019">
    <property type="protein sequence ID" value="GGZ50178.1"/>
    <property type="molecule type" value="Genomic_DNA"/>
</dbReference>
<dbReference type="SUPFAM" id="SSF52980">
    <property type="entry name" value="Restriction endonuclease-like"/>
    <property type="match status" value="1"/>
</dbReference>
<proteinExistence type="predicted"/>
<reference evidence="5" key="1">
    <citation type="journal article" date="2014" name="Int. J. Syst. Evol. Microbiol.">
        <title>Complete genome sequence of Corynebacterium casei LMG S-19264T (=DSM 44701T), isolated from a smear-ripened cheese.</title>
        <authorList>
            <consortium name="US DOE Joint Genome Institute (JGI-PGF)"/>
            <person name="Walter F."/>
            <person name="Albersmeier A."/>
            <person name="Kalinowski J."/>
            <person name="Ruckert C."/>
        </authorList>
    </citation>
    <scope>NUCLEOTIDE SEQUENCE</scope>
    <source>
        <strain evidence="5">JCM 4988</strain>
    </source>
</reference>
<keyword evidence="2" id="KW-0255">Endonuclease</keyword>
<protein>
    <recommendedName>
        <fullName evidence="4">Type II restriction enzyme NaeI domain-containing protein</fullName>
    </recommendedName>
</protein>
<reference evidence="5" key="2">
    <citation type="submission" date="2020-09" db="EMBL/GenBank/DDBJ databases">
        <authorList>
            <person name="Sun Q."/>
            <person name="Ohkuma M."/>
        </authorList>
    </citation>
    <scope>NUCLEOTIDE SEQUENCE</scope>
    <source>
        <strain evidence="5">JCM 4988</strain>
    </source>
</reference>
<dbReference type="AlphaFoldDB" id="A0A918QHF0"/>
<comment type="caution">
    <text evidence="5">The sequence shown here is derived from an EMBL/GenBank/DDBJ whole genome shotgun (WGS) entry which is preliminary data.</text>
</comment>
<dbReference type="Proteomes" id="UP000630936">
    <property type="component" value="Unassembled WGS sequence"/>
</dbReference>
<gene>
    <name evidence="5" type="ORF">GCM10010387_50650</name>
</gene>
<evidence type="ECO:0000256" key="3">
    <source>
        <dbReference type="ARBA" id="ARBA00022801"/>
    </source>
</evidence>